<sequence length="417" mass="45458">MEILLKSPFPIFSRRPISTFLIRPTKPSAVAIKPPPPDFDFRSSDIYLKSRATISTIHPELTDLAESGTLFLVEKGQFGPVPAWRTEFVEPEAIWLVGTSHVSSESAVEVERVVRAVKPDNVVVELCRSRQVRADKMPFGCFFVKPTSEVFVYRAGIMYTSSNEGGEAGQELKSSMFSLSGREGFFGAIGRSLNLGGQTALALRLLLAIFSSKVSSDVNRPFGDEFRAARKLSEEVGAQLVLGDRPIEITLERAWNSLKWSERLSLVTAVVKGITATPTQPGTTKATADGDDTDASFRLYEQLGFSYPSLLPPLIHERDTYLAWSLKRSKAVNGGKNVVGVIGKGHMNGVVYALVSDLGDLRFRDLVGQRSSDGGGGSSFVASAGIKILKSLLRDTLIGVVLWLIYELVKDSIVVSP</sequence>
<dbReference type="InterPro" id="IPR002816">
    <property type="entry name" value="TraB/PrgY/GumN_fam"/>
</dbReference>
<evidence type="ECO:0008006" key="3">
    <source>
        <dbReference type="Google" id="ProtNLM"/>
    </source>
</evidence>
<name>A0AAV0QPC0_9ROSI</name>
<keyword evidence="2" id="KW-1185">Reference proteome</keyword>
<evidence type="ECO:0000313" key="2">
    <source>
        <dbReference type="Proteomes" id="UP001154282"/>
    </source>
</evidence>
<dbReference type="InterPro" id="IPR046345">
    <property type="entry name" value="TraB_PrgY-like"/>
</dbReference>
<organism evidence="1 2">
    <name type="scientific">Linum tenue</name>
    <dbReference type="NCBI Taxonomy" id="586396"/>
    <lineage>
        <taxon>Eukaryota</taxon>
        <taxon>Viridiplantae</taxon>
        <taxon>Streptophyta</taxon>
        <taxon>Embryophyta</taxon>
        <taxon>Tracheophyta</taxon>
        <taxon>Spermatophyta</taxon>
        <taxon>Magnoliopsida</taxon>
        <taxon>eudicotyledons</taxon>
        <taxon>Gunneridae</taxon>
        <taxon>Pentapetalae</taxon>
        <taxon>rosids</taxon>
        <taxon>fabids</taxon>
        <taxon>Malpighiales</taxon>
        <taxon>Linaceae</taxon>
        <taxon>Linum</taxon>
    </lineage>
</organism>
<reference evidence="1" key="1">
    <citation type="submission" date="2022-08" db="EMBL/GenBank/DDBJ databases">
        <authorList>
            <person name="Gutierrez-Valencia J."/>
        </authorList>
    </citation>
    <scope>NUCLEOTIDE SEQUENCE</scope>
</reference>
<comment type="caution">
    <text evidence="1">The sequence shown here is derived from an EMBL/GenBank/DDBJ whole genome shotgun (WGS) entry which is preliminary data.</text>
</comment>
<accession>A0AAV0QPC0</accession>
<dbReference type="Proteomes" id="UP001154282">
    <property type="component" value="Unassembled WGS sequence"/>
</dbReference>
<dbReference type="EMBL" id="CAMGYJ010000010">
    <property type="protein sequence ID" value="CAI0547005.1"/>
    <property type="molecule type" value="Genomic_DNA"/>
</dbReference>
<dbReference type="PANTHER" id="PTHR21530:SF0">
    <property type="entry name" value="TRAB FAMILY PROTEIN"/>
    <property type="match status" value="1"/>
</dbReference>
<dbReference type="CDD" id="cd14726">
    <property type="entry name" value="TraB_PrgY-like"/>
    <property type="match status" value="1"/>
</dbReference>
<dbReference type="PANTHER" id="PTHR21530">
    <property type="entry name" value="PHEROMONE SHUTDOWN PROTEIN"/>
    <property type="match status" value="1"/>
</dbReference>
<dbReference type="Pfam" id="PF01963">
    <property type="entry name" value="TraB_PrgY_gumN"/>
    <property type="match status" value="2"/>
</dbReference>
<dbReference type="AlphaFoldDB" id="A0AAV0QPC0"/>
<evidence type="ECO:0000313" key="1">
    <source>
        <dbReference type="EMBL" id="CAI0547005.1"/>
    </source>
</evidence>
<proteinExistence type="predicted"/>
<gene>
    <name evidence="1" type="ORF">LITE_LOCUS44194</name>
</gene>
<protein>
    <recommendedName>
        <fullName evidence="3">TraB domain-containing protein</fullName>
    </recommendedName>
</protein>